<gene>
    <name evidence="14" type="ORF">VRU49_03260</name>
</gene>
<dbReference type="Gene3D" id="1.10.3810.10">
    <property type="entry name" value="Biosynthetic peptidoglycan transglycosylase-like"/>
    <property type="match status" value="1"/>
</dbReference>
<keyword evidence="1" id="KW-1003">Cell membrane</keyword>
<dbReference type="InterPro" id="IPR011812">
    <property type="entry name" value="Pep_trsgly"/>
</dbReference>
<proteinExistence type="predicted"/>
<protein>
    <submittedName>
        <fullName evidence="14">Biosynthetic peptidoglycan transglycosylase</fullName>
    </submittedName>
</protein>
<feature type="region of interest" description="Disordered" evidence="11">
    <location>
        <begin position="675"/>
        <end position="707"/>
    </location>
</feature>
<organism evidence="14 15">
    <name type="scientific">Pedobacter flavus</name>
    <dbReference type="NCBI Taxonomy" id="3113906"/>
    <lineage>
        <taxon>Bacteria</taxon>
        <taxon>Pseudomonadati</taxon>
        <taxon>Bacteroidota</taxon>
        <taxon>Sphingobacteriia</taxon>
        <taxon>Sphingobacteriales</taxon>
        <taxon>Sphingobacteriaceae</taxon>
        <taxon>Pedobacter</taxon>
    </lineage>
</organism>
<keyword evidence="15" id="KW-1185">Reference proteome</keyword>
<evidence type="ECO:0000256" key="7">
    <source>
        <dbReference type="ARBA" id="ARBA00022984"/>
    </source>
</evidence>
<keyword evidence="5 12" id="KW-0812">Transmembrane</keyword>
<dbReference type="InterPro" id="IPR001264">
    <property type="entry name" value="Glyco_trans_51"/>
</dbReference>
<evidence type="ECO:0000256" key="5">
    <source>
        <dbReference type="ARBA" id="ARBA00022692"/>
    </source>
</evidence>
<feature type="compositionally biased region" description="Basic and acidic residues" evidence="11">
    <location>
        <begin position="695"/>
        <end position="707"/>
    </location>
</feature>
<dbReference type="Pfam" id="PF00912">
    <property type="entry name" value="Transgly"/>
    <property type="match status" value="1"/>
</dbReference>
<evidence type="ECO:0000256" key="2">
    <source>
        <dbReference type="ARBA" id="ARBA00022519"/>
    </source>
</evidence>
<keyword evidence="4" id="KW-0808">Transferase</keyword>
<keyword evidence="10" id="KW-0961">Cell wall biogenesis/degradation</keyword>
<dbReference type="Proteomes" id="UP001337681">
    <property type="component" value="Unassembled WGS sequence"/>
</dbReference>
<evidence type="ECO:0000259" key="13">
    <source>
        <dbReference type="Pfam" id="PF00912"/>
    </source>
</evidence>
<evidence type="ECO:0000313" key="15">
    <source>
        <dbReference type="Proteomes" id="UP001337681"/>
    </source>
</evidence>
<dbReference type="InterPro" id="IPR036950">
    <property type="entry name" value="PBP_transglycosylase"/>
</dbReference>
<evidence type="ECO:0000313" key="14">
    <source>
        <dbReference type="EMBL" id="MEE1884432.1"/>
    </source>
</evidence>
<evidence type="ECO:0000256" key="10">
    <source>
        <dbReference type="ARBA" id="ARBA00023316"/>
    </source>
</evidence>
<feature type="transmembrane region" description="Helical" evidence="12">
    <location>
        <begin position="12"/>
        <end position="36"/>
    </location>
</feature>
<name>A0ABU7H031_9SPHI</name>
<sequence length="707" mass="80200">MRFRNIEIPPKYIKIFAWIVGGVFALFFIAAIVVYFKREALLKAALNKGISKAKNEYGLNVTIKKAGFSGLSTVNFQEITVVPFERDTLSSIKRLSVGVKLFPLLFGNVKLSEINLENGLLNVVFRDSTSNLDFLKRKKAKTNSNKKVELSDLAHNFMNQILYKIPDDMEIKNLVFKLNDNDSAHVKLNLVSAIIDNGELNSTILVNDNYAKWHLNGDLDPGSQKLEIKLFADNKAVELPYINNKFNGTFSFDTVYTKLEKARYKSGDYVISGSWAIKNLKINQQKLTTKDIIFPDTKIEADVFVGPNYIGLDSTSKIIVNKAVFTPFIKYTLNPSKIYEFKFRIDEQPAQEIINSFPVGLFESVDGMQVQGNIKYNLEFLLDEKMPDSVKFISTITPVNFKILKWGKTDLQYLNSNFIYTPFEFGKPMRSIMIGPMNPNYVPIGEISDNFKNAILTSEDPSFFRHNGFVEEAIRTSIAVNFKEKKFKRGGSTISMQLVKNAFLSRHKALSRKAEEILIVWLIEYNKLVSKQRMLEVYLNIIEMGYNVYGIGEASRHYFGKSPAELTQGEGIFLASIVPKPKASLYKFNSDGSLKPYMLGYFNSIGNLMSRRGFTSADSTGYGFYSVRLKEGLRYLLPKDSAAIDTLATEDEEGLLPLLMQDNSKKLFDKLFPSTNDTLKKQPATADTTKTRKQIRQERRQERKGGG</sequence>
<evidence type="ECO:0000256" key="8">
    <source>
        <dbReference type="ARBA" id="ARBA00022989"/>
    </source>
</evidence>
<evidence type="ECO:0000256" key="6">
    <source>
        <dbReference type="ARBA" id="ARBA00022960"/>
    </source>
</evidence>
<evidence type="ECO:0000256" key="9">
    <source>
        <dbReference type="ARBA" id="ARBA00023136"/>
    </source>
</evidence>
<evidence type="ECO:0000256" key="11">
    <source>
        <dbReference type="SAM" id="MobiDB-lite"/>
    </source>
</evidence>
<dbReference type="EMBL" id="JAZDQU010000001">
    <property type="protein sequence ID" value="MEE1884432.1"/>
    <property type="molecule type" value="Genomic_DNA"/>
</dbReference>
<evidence type="ECO:0000256" key="1">
    <source>
        <dbReference type="ARBA" id="ARBA00022475"/>
    </source>
</evidence>
<keyword evidence="2" id="KW-0997">Cell inner membrane</keyword>
<dbReference type="PANTHER" id="PTHR30400:SF0">
    <property type="entry name" value="BIOSYNTHETIC PEPTIDOGLYCAN TRANSGLYCOSYLASE"/>
    <property type="match status" value="1"/>
</dbReference>
<reference evidence="14 15" key="1">
    <citation type="submission" date="2024-01" db="EMBL/GenBank/DDBJ databases">
        <title>Pedobacter sp. nov., isolated from oil-contaminated soil.</title>
        <authorList>
            <person name="Le N.T.T."/>
        </authorList>
    </citation>
    <scope>NUCLEOTIDE SEQUENCE [LARGE SCALE GENOMIC DNA]</scope>
    <source>
        <strain evidence="14 15">VNH31</strain>
    </source>
</reference>
<dbReference type="InterPro" id="IPR023346">
    <property type="entry name" value="Lysozyme-like_dom_sf"/>
</dbReference>
<evidence type="ECO:0000256" key="12">
    <source>
        <dbReference type="SAM" id="Phobius"/>
    </source>
</evidence>
<keyword evidence="9 12" id="KW-0472">Membrane</keyword>
<evidence type="ECO:0000256" key="4">
    <source>
        <dbReference type="ARBA" id="ARBA00022679"/>
    </source>
</evidence>
<feature type="domain" description="Glycosyl transferase family 51" evidence="13">
    <location>
        <begin position="436"/>
        <end position="584"/>
    </location>
</feature>
<keyword evidence="7" id="KW-0573">Peptidoglycan synthesis</keyword>
<keyword evidence="3" id="KW-0328">Glycosyltransferase</keyword>
<comment type="caution">
    <text evidence="14">The sequence shown here is derived from an EMBL/GenBank/DDBJ whole genome shotgun (WGS) entry which is preliminary data.</text>
</comment>
<dbReference type="PANTHER" id="PTHR30400">
    <property type="entry name" value="MONOFUNCTIONAL BIOSYNTHETIC PEPTIDOGLYCAN TRANSGLYCOSYLASE"/>
    <property type="match status" value="1"/>
</dbReference>
<keyword evidence="6" id="KW-0133">Cell shape</keyword>
<dbReference type="SUPFAM" id="SSF53955">
    <property type="entry name" value="Lysozyme-like"/>
    <property type="match status" value="1"/>
</dbReference>
<accession>A0ABU7H031</accession>
<evidence type="ECO:0000256" key="3">
    <source>
        <dbReference type="ARBA" id="ARBA00022676"/>
    </source>
</evidence>
<dbReference type="RefSeq" id="WP_330145347.1">
    <property type="nucleotide sequence ID" value="NZ_JAZDQU010000001.1"/>
</dbReference>
<keyword evidence="8 12" id="KW-1133">Transmembrane helix</keyword>